<organism evidence="3 4">
    <name type="scientific">Clavibacter seminis</name>
    <dbReference type="NCBI Taxonomy" id="2860285"/>
    <lineage>
        <taxon>Bacteria</taxon>
        <taxon>Bacillati</taxon>
        <taxon>Actinomycetota</taxon>
        <taxon>Actinomycetes</taxon>
        <taxon>Micrococcales</taxon>
        <taxon>Microbacteriaceae</taxon>
        <taxon>Clavibacter</taxon>
    </lineage>
</organism>
<dbReference type="InterPro" id="IPR036388">
    <property type="entry name" value="WH-like_DNA-bd_sf"/>
</dbReference>
<keyword evidence="4" id="KW-1185">Reference proteome</keyword>
<feature type="domain" description="Transcription regulator PadR N-terminal" evidence="2">
    <location>
        <begin position="8"/>
        <end position="81"/>
    </location>
</feature>
<sequence length="121" mass="12910">MTATAFWILTALAAGRRHGYAVLADVTRLSDGEVTLRVTTLYASLDRLVREGRIRTAGEEVVDGRARRYYEITDAGRGELQAEADRLQARAAAARASIAAAAPARSRPVATPRATATAARA</sequence>
<dbReference type="InterPro" id="IPR005149">
    <property type="entry name" value="Tscrpt_reg_PadR_N"/>
</dbReference>
<dbReference type="InterPro" id="IPR036390">
    <property type="entry name" value="WH_DNA-bd_sf"/>
</dbReference>
<dbReference type="InterPro" id="IPR052509">
    <property type="entry name" value="Metal_resp_DNA-bind_regulator"/>
</dbReference>
<evidence type="ECO:0000313" key="3">
    <source>
        <dbReference type="EMBL" id="UKF25146.1"/>
    </source>
</evidence>
<dbReference type="RefSeq" id="WP_237583708.1">
    <property type="nucleotide sequence ID" value="NZ_CP083439.1"/>
</dbReference>
<name>A0ABY3T7H2_9MICO</name>
<dbReference type="PANTHER" id="PTHR33169:SF13">
    <property type="entry name" value="PADR-FAMILY TRANSCRIPTIONAL REGULATOR"/>
    <property type="match status" value="1"/>
</dbReference>
<protein>
    <submittedName>
        <fullName evidence="3">PadR family transcriptional regulator</fullName>
    </submittedName>
</protein>
<accession>A0ABY3T7H2</accession>
<dbReference type="Proteomes" id="UP001649473">
    <property type="component" value="Chromosome"/>
</dbReference>
<proteinExistence type="predicted"/>
<dbReference type="PANTHER" id="PTHR33169">
    <property type="entry name" value="PADR-FAMILY TRANSCRIPTIONAL REGULATOR"/>
    <property type="match status" value="1"/>
</dbReference>
<dbReference type="SUPFAM" id="SSF46785">
    <property type="entry name" value="Winged helix' DNA-binding domain"/>
    <property type="match status" value="1"/>
</dbReference>
<evidence type="ECO:0000256" key="1">
    <source>
        <dbReference type="SAM" id="MobiDB-lite"/>
    </source>
</evidence>
<reference evidence="4" key="1">
    <citation type="submission" date="2024-08" db="EMBL/GenBank/DDBJ databases">
        <title>Description of the novel species Clavibacter lycopersicum isolated from tomato seeds.</title>
        <authorList>
            <person name="Arizala E.D."/>
            <person name="Dobhal S."/>
            <person name="Alvarez A."/>
            <person name="Arif M."/>
        </authorList>
    </citation>
    <scope>NUCLEOTIDE SEQUENCE [LARGE SCALE GENOMIC DNA]</scope>
    <source>
        <strain evidence="4">A6099</strain>
    </source>
</reference>
<feature type="region of interest" description="Disordered" evidence="1">
    <location>
        <begin position="100"/>
        <end position="121"/>
    </location>
</feature>
<dbReference type="Gene3D" id="1.10.10.10">
    <property type="entry name" value="Winged helix-like DNA-binding domain superfamily/Winged helix DNA-binding domain"/>
    <property type="match status" value="1"/>
</dbReference>
<dbReference type="Pfam" id="PF03551">
    <property type="entry name" value="PadR"/>
    <property type="match status" value="1"/>
</dbReference>
<evidence type="ECO:0000313" key="4">
    <source>
        <dbReference type="Proteomes" id="UP001649473"/>
    </source>
</evidence>
<dbReference type="EMBL" id="CP083439">
    <property type="protein sequence ID" value="UKF25146.1"/>
    <property type="molecule type" value="Genomic_DNA"/>
</dbReference>
<gene>
    <name evidence="3" type="ORF">KYT88_00180</name>
</gene>
<evidence type="ECO:0000259" key="2">
    <source>
        <dbReference type="Pfam" id="PF03551"/>
    </source>
</evidence>